<organism evidence="7 8">
    <name type="scientific">Varanus komodoensis</name>
    <name type="common">Komodo dragon</name>
    <dbReference type="NCBI Taxonomy" id="61221"/>
    <lineage>
        <taxon>Eukaryota</taxon>
        <taxon>Metazoa</taxon>
        <taxon>Chordata</taxon>
        <taxon>Craniata</taxon>
        <taxon>Vertebrata</taxon>
        <taxon>Euteleostomi</taxon>
        <taxon>Lepidosauria</taxon>
        <taxon>Squamata</taxon>
        <taxon>Bifurcata</taxon>
        <taxon>Unidentata</taxon>
        <taxon>Episquamata</taxon>
        <taxon>Toxicofera</taxon>
        <taxon>Anguimorpha</taxon>
        <taxon>Paleoanguimorpha</taxon>
        <taxon>Varanoidea</taxon>
        <taxon>Varanidae</taxon>
        <taxon>Varanus</taxon>
    </lineage>
</organism>
<dbReference type="GO" id="GO:0005524">
    <property type="term" value="F:ATP binding"/>
    <property type="evidence" value="ECO:0007669"/>
    <property type="project" value="UniProtKB-KW"/>
</dbReference>
<keyword evidence="1" id="KW-0547">Nucleotide-binding</keyword>
<dbReference type="GO" id="GO:0051015">
    <property type="term" value="F:actin filament binding"/>
    <property type="evidence" value="ECO:0007669"/>
    <property type="project" value="TreeGrafter"/>
</dbReference>
<evidence type="ECO:0000256" key="2">
    <source>
        <dbReference type="ARBA" id="ARBA00022840"/>
    </source>
</evidence>
<proteinExistence type="inferred from homology"/>
<dbReference type="PROSITE" id="PS51456">
    <property type="entry name" value="MYOSIN_MOTOR"/>
    <property type="match status" value="1"/>
</dbReference>
<keyword evidence="3 4" id="KW-0009">Actin-binding</keyword>
<dbReference type="GO" id="GO:0000146">
    <property type="term" value="F:microfilament motor activity"/>
    <property type="evidence" value="ECO:0007669"/>
    <property type="project" value="TreeGrafter"/>
</dbReference>
<dbReference type="GO" id="GO:0005737">
    <property type="term" value="C:cytoplasm"/>
    <property type="evidence" value="ECO:0007669"/>
    <property type="project" value="TreeGrafter"/>
</dbReference>
<dbReference type="Ensembl" id="ENSVKKT00000005564.1">
    <property type="protein sequence ID" value="ENSVKKP00000005410.1"/>
    <property type="gene ID" value="ENSVKKG00000003980.1"/>
</dbReference>
<keyword evidence="4" id="KW-0505">Motor protein</keyword>
<dbReference type="Pfam" id="PF00063">
    <property type="entry name" value="Myosin_head"/>
    <property type="match status" value="1"/>
</dbReference>
<dbReference type="GO" id="GO:0016459">
    <property type="term" value="C:myosin complex"/>
    <property type="evidence" value="ECO:0007669"/>
    <property type="project" value="UniProtKB-KW"/>
</dbReference>
<dbReference type="GO" id="GO:0006897">
    <property type="term" value="P:endocytosis"/>
    <property type="evidence" value="ECO:0007669"/>
    <property type="project" value="TreeGrafter"/>
</dbReference>
<reference evidence="7" key="2">
    <citation type="submission" date="2025-09" db="UniProtKB">
        <authorList>
            <consortium name="Ensembl"/>
        </authorList>
    </citation>
    <scope>IDENTIFICATION</scope>
</reference>
<dbReference type="AlphaFoldDB" id="A0A8D2J1I9"/>
<dbReference type="GO" id="GO:0005902">
    <property type="term" value="C:microvillus"/>
    <property type="evidence" value="ECO:0007669"/>
    <property type="project" value="TreeGrafter"/>
</dbReference>
<dbReference type="Gene3D" id="1.20.120.720">
    <property type="entry name" value="Myosin VI head, motor domain, U50 subdomain"/>
    <property type="match status" value="1"/>
</dbReference>
<comment type="similarity">
    <text evidence="4">Belongs to the TRAFAC class myosin-kinesin ATPase superfamily. Myosin family.</text>
</comment>
<evidence type="ECO:0000256" key="5">
    <source>
        <dbReference type="SAM" id="MobiDB-lite"/>
    </source>
</evidence>
<evidence type="ECO:0000256" key="1">
    <source>
        <dbReference type="ARBA" id="ARBA00022741"/>
    </source>
</evidence>
<dbReference type="PANTHER" id="PTHR13140">
    <property type="entry name" value="MYOSIN"/>
    <property type="match status" value="1"/>
</dbReference>
<evidence type="ECO:0000259" key="6">
    <source>
        <dbReference type="PROSITE" id="PS51456"/>
    </source>
</evidence>
<comment type="caution">
    <text evidence="4">Lacks conserved residue(s) required for the propagation of feature annotation.</text>
</comment>
<dbReference type="InterPro" id="IPR001609">
    <property type="entry name" value="Myosin_head_motor_dom-like"/>
</dbReference>
<feature type="domain" description="Myosin motor" evidence="6">
    <location>
        <begin position="1"/>
        <end position="157"/>
    </location>
</feature>
<evidence type="ECO:0000256" key="3">
    <source>
        <dbReference type="ARBA" id="ARBA00023203"/>
    </source>
</evidence>
<dbReference type="GO" id="GO:0005886">
    <property type="term" value="C:plasma membrane"/>
    <property type="evidence" value="ECO:0007669"/>
    <property type="project" value="TreeGrafter"/>
</dbReference>
<dbReference type="PANTHER" id="PTHR13140:SF729">
    <property type="entry name" value="UNCONVENTIONAL MYOSIN-IE"/>
    <property type="match status" value="1"/>
</dbReference>
<reference evidence="7" key="1">
    <citation type="submission" date="2025-08" db="UniProtKB">
        <authorList>
            <consortium name="Ensembl"/>
        </authorList>
    </citation>
    <scope>IDENTIFICATION</scope>
</reference>
<protein>
    <recommendedName>
        <fullName evidence="6">Myosin motor domain-containing protein</fullName>
    </recommendedName>
</protein>
<name>A0A8D2J1I9_VARKO</name>
<keyword evidence="8" id="KW-1185">Reference proteome</keyword>
<sequence>MAQRPRGGWGAQPLLRGFPPSLPSPPHPSPLGTGGTQARKNCPLAECRGAWLCPQLQNGSGFLAFPAYLLAIDQQRLREKLTSRKMDSRWGGRQEVIDVTLNVEQASFTRDALSKALYTRLFDYLVDVSVPPGRGCRRPRWRDRPRCFRLRGEIPLH</sequence>
<evidence type="ECO:0000313" key="7">
    <source>
        <dbReference type="Ensembl" id="ENSVKKP00000005410.1"/>
    </source>
</evidence>
<evidence type="ECO:0000313" key="8">
    <source>
        <dbReference type="Proteomes" id="UP000694545"/>
    </source>
</evidence>
<feature type="region of interest" description="Disordered" evidence="5">
    <location>
        <begin position="1"/>
        <end position="37"/>
    </location>
</feature>
<dbReference type="InterPro" id="IPR027417">
    <property type="entry name" value="P-loop_NTPase"/>
</dbReference>
<evidence type="ECO:0000256" key="4">
    <source>
        <dbReference type="PROSITE-ProRule" id="PRU00782"/>
    </source>
</evidence>
<feature type="compositionally biased region" description="Pro residues" evidence="5">
    <location>
        <begin position="20"/>
        <end position="29"/>
    </location>
</feature>
<dbReference type="SUPFAM" id="SSF52540">
    <property type="entry name" value="P-loop containing nucleoside triphosphate hydrolases"/>
    <property type="match status" value="1"/>
</dbReference>
<dbReference type="GO" id="GO:0007015">
    <property type="term" value="P:actin filament organization"/>
    <property type="evidence" value="ECO:0007669"/>
    <property type="project" value="TreeGrafter"/>
</dbReference>
<dbReference type="Proteomes" id="UP000694545">
    <property type="component" value="Unplaced"/>
</dbReference>
<keyword evidence="4" id="KW-0518">Myosin</keyword>
<keyword evidence="2" id="KW-0067">ATP-binding</keyword>
<accession>A0A8D2J1I9</accession>